<keyword evidence="1" id="KW-1133">Transmembrane helix</keyword>
<evidence type="ECO:0000313" key="3">
    <source>
        <dbReference type="Proteomes" id="UP001281761"/>
    </source>
</evidence>
<organism evidence="2 3">
    <name type="scientific">Blattamonas nauphoetae</name>
    <dbReference type="NCBI Taxonomy" id="2049346"/>
    <lineage>
        <taxon>Eukaryota</taxon>
        <taxon>Metamonada</taxon>
        <taxon>Preaxostyla</taxon>
        <taxon>Oxymonadida</taxon>
        <taxon>Blattamonas</taxon>
    </lineage>
</organism>
<reference evidence="2 3" key="1">
    <citation type="journal article" date="2022" name="bioRxiv">
        <title>Genomics of Preaxostyla Flagellates Illuminates Evolutionary Transitions and the Path Towards Mitochondrial Loss.</title>
        <authorList>
            <person name="Novak L.V.F."/>
            <person name="Treitli S.C."/>
            <person name="Pyrih J."/>
            <person name="Halakuc P."/>
            <person name="Pipaliya S.V."/>
            <person name="Vacek V."/>
            <person name="Brzon O."/>
            <person name="Soukal P."/>
            <person name="Eme L."/>
            <person name="Dacks J.B."/>
            <person name="Karnkowska A."/>
            <person name="Elias M."/>
            <person name="Hampl V."/>
        </authorList>
    </citation>
    <scope>NUCLEOTIDE SEQUENCE [LARGE SCALE GENOMIC DNA]</scope>
    <source>
        <strain evidence="2">NAU3</strain>
        <tissue evidence="2">Gut</tissue>
    </source>
</reference>
<evidence type="ECO:0000313" key="2">
    <source>
        <dbReference type="EMBL" id="KAK2960618.1"/>
    </source>
</evidence>
<feature type="transmembrane region" description="Helical" evidence="1">
    <location>
        <begin position="127"/>
        <end position="150"/>
    </location>
</feature>
<protein>
    <recommendedName>
        <fullName evidence="4">Transmembrane protein</fullName>
    </recommendedName>
</protein>
<dbReference type="EMBL" id="JARBJD010000022">
    <property type="protein sequence ID" value="KAK2960618.1"/>
    <property type="molecule type" value="Genomic_DNA"/>
</dbReference>
<feature type="transmembrane region" description="Helical" evidence="1">
    <location>
        <begin position="36"/>
        <end position="62"/>
    </location>
</feature>
<accession>A0ABQ9YA25</accession>
<feature type="transmembrane region" description="Helical" evidence="1">
    <location>
        <begin position="74"/>
        <end position="99"/>
    </location>
</feature>
<gene>
    <name evidence="2" type="ORF">BLNAU_4516</name>
</gene>
<comment type="caution">
    <text evidence="2">The sequence shown here is derived from an EMBL/GenBank/DDBJ whole genome shotgun (WGS) entry which is preliminary data.</text>
</comment>
<evidence type="ECO:0008006" key="4">
    <source>
        <dbReference type="Google" id="ProtNLM"/>
    </source>
</evidence>
<feature type="transmembrane region" description="Helical" evidence="1">
    <location>
        <begin position="184"/>
        <end position="202"/>
    </location>
</feature>
<evidence type="ECO:0000256" key="1">
    <source>
        <dbReference type="SAM" id="Phobius"/>
    </source>
</evidence>
<keyword evidence="1" id="KW-0472">Membrane</keyword>
<dbReference type="Proteomes" id="UP001281761">
    <property type="component" value="Unassembled WGS sequence"/>
</dbReference>
<sequence length="214" mass="24564">MDVETVNEAALSFIFTLLFYPFKSSKTKAIWILPQLIWSVIILIVGFVSSGSIAFSILYPYMLATNMKKPFSTSATFLIVDGFLGILIVLPHILGQLDYGKEIWQKRMKLGEPISSLLKGHKSKLQFLIHTTVGSLIRLFQFGYILSHLFNLELMRSHMLNKNGDIAPVYFPEIVIVLDVAFRMIWWCFEISNTIFGVYYLFTIQEHLTTPKDQ</sequence>
<keyword evidence="1" id="KW-0812">Transmembrane</keyword>
<keyword evidence="3" id="KW-1185">Reference proteome</keyword>
<name>A0ABQ9YA25_9EUKA</name>
<feature type="transmembrane region" description="Helical" evidence="1">
    <location>
        <begin position="6"/>
        <end position="24"/>
    </location>
</feature>
<proteinExistence type="predicted"/>